<evidence type="ECO:0000256" key="4">
    <source>
        <dbReference type="ARBA" id="ARBA00022603"/>
    </source>
</evidence>
<keyword evidence="5" id="KW-0808">Transferase</keyword>
<evidence type="ECO:0000259" key="9">
    <source>
        <dbReference type="PROSITE" id="PS50280"/>
    </source>
</evidence>
<proteinExistence type="predicted"/>
<keyword evidence="4" id="KW-0489">Methyltransferase</keyword>
<feature type="region of interest" description="Disordered" evidence="8">
    <location>
        <begin position="1"/>
        <end position="64"/>
    </location>
</feature>
<reference evidence="10" key="1">
    <citation type="submission" date="2020-04" db="EMBL/GenBank/DDBJ databases">
        <title>Hybrid Assembly of Korean Phytophthora infestans isolates.</title>
        <authorList>
            <person name="Prokchorchik M."/>
            <person name="Lee Y."/>
            <person name="Seo J."/>
            <person name="Cho J.-H."/>
            <person name="Park Y.-E."/>
            <person name="Jang D.-C."/>
            <person name="Im J.-S."/>
            <person name="Choi J.-G."/>
            <person name="Park H.-J."/>
            <person name="Lee G.-B."/>
            <person name="Lee Y.-G."/>
            <person name="Hong S.-Y."/>
            <person name="Cho K."/>
            <person name="Sohn K.H."/>
        </authorList>
    </citation>
    <scope>NUCLEOTIDE SEQUENCE</scope>
    <source>
        <strain evidence="10">KR_1_A1</strain>
    </source>
</reference>
<evidence type="ECO:0000256" key="1">
    <source>
        <dbReference type="ARBA" id="ARBA00004123"/>
    </source>
</evidence>
<dbReference type="EMBL" id="WSZM01000043">
    <property type="protein sequence ID" value="KAF4045617.1"/>
    <property type="molecule type" value="Genomic_DNA"/>
</dbReference>
<dbReference type="GO" id="GO:0005694">
    <property type="term" value="C:chromosome"/>
    <property type="evidence" value="ECO:0007669"/>
    <property type="project" value="UniProtKB-SubCell"/>
</dbReference>
<evidence type="ECO:0000256" key="6">
    <source>
        <dbReference type="ARBA" id="ARBA00022691"/>
    </source>
</evidence>
<dbReference type="InterPro" id="IPR046341">
    <property type="entry name" value="SET_dom_sf"/>
</dbReference>
<dbReference type="InterPro" id="IPR050777">
    <property type="entry name" value="SET2_Histone-Lys_MeTrsfase"/>
</dbReference>
<evidence type="ECO:0000256" key="2">
    <source>
        <dbReference type="ARBA" id="ARBA00004286"/>
    </source>
</evidence>
<keyword evidence="11" id="KW-1185">Reference proteome</keyword>
<evidence type="ECO:0000256" key="7">
    <source>
        <dbReference type="ARBA" id="ARBA00023242"/>
    </source>
</evidence>
<sequence length="259" mass="28728">MGKTAGHKAAGCSQEQGREVGMDATMKKELAAEATSTAKGVQTYKEREDKKKRMKSNPWKTSSRKLRYRGHKTPVRTSTKVYNVGKMKAMYMNSFLRLPGVREALSARRNAVLRHEAAPRKPEVIAIDDDGDDLWPMGVDKISASALMTASETIVLMPTPATTHNFAADEEQTCDYALELQLKSARGKKVYIDATSCGGITRMLNHSCDAPCHFVELRNRENEAVVVMAKRTIEEGEEMTVDYVDPWFDCVCGAANCRG</sequence>
<dbReference type="PROSITE" id="PS50280">
    <property type="entry name" value="SET"/>
    <property type="match status" value="1"/>
</dbReference>
<dbReference type="GO" id="GO:0008168">
    <property type="term" value="F:methyltransferase activity"/>
    <property type="evidence" value="ECO:0007669"/>
    <property type="project" value="UniProtKB-KW"/>
</dbReference>
<protein>
    <submittedName>
        <fullName evidence="10">SET domain-containing protein</fullName>
    </submittedName>
</protein>
<feature type="domain" description="SET" evidence="9">
    <location>
        <begin position="152"/>
        <end position="244"/>
    </location>
</feature>
<gene>
    <name evidence="10" type="ORF">GN244_ATG02068</name>
</gene>
<evidence type="ECO:0000313" key="11">
    <source>
        <dbReference type="Proteomes" id="UP000602510"/>
    </source>
</evidence>
<dbReference type="SUPFAM" id="SSF82199">
    <property type="entry name" value="SET domain"/>
    <property type="match status" value="1"/>
</dbReference>
<evidence type="ECO:0000256" key="5">
    <source>
        <dbReference type="ARBA" id="ARBA00022679"/>
    </source>
</evidence>
<feature type="compositionally biased region" description="Basic and acidic residues" evidence="8">
    <location>
        <begin position="16"/>
        <end position="31"/>
    </location>
</feature>
<accession>A0A833T1F7</accession>
<keyword evidence="6" id="KW-0949">S-adenosyl-L-methionine</keyword>
<dbReference type="Gene3D" id="2.170.270.10">
    <property type="entry name" value="SET domain"/>
    <property type="match status" value="1"/>
</dbReference>
<evidence type="ECO:0000313" key="10">
    <source>
        <dbReference type="EMBL" id="KAF4045617.1"/>
    </source>
</evidence>
<organism evidence="10 11">
    <name type="scientific">Phytophthora infestans</name>
    <name type="common">Potato late blight agent</name>
    <name type="synonym">Botrytis infestans</name>
    <dbReference type="NCBI Taxonomy" id="4787"/>
    <lineage>
        <taxon>Eukaryota</taxon>
        <taxon>Sar</taxon>
        <taxon>Stramenopiles</taxon>
        <taxon>Oomycota</taxon>
        <taxon>Peronosporomycetes</taxon>
        <taxon>Peronosporales</taxon>
        <taxon>Peronosporaceae</taxon>
        <taxon>Phytophthora</taxon>
    </lineage>
</organism>
<dbReference type="PANTHER" id="PTHR22884">
    <property type="entry name" value="SET DOMAIN PROTEINS"/>
    <property type="match status" value="1"/>
</dbReference>
<dbReference type="GO" id="GO:0005634">
    <property type="term" value="C:nucleus"/>
    <property type="evidence" value="ECO:0007669"/>
    <property type="project" value="UniProtKB-SubCell"/>
</dbReference>
<evidence type="ECO:0000256" key="3">
    <source>
        <dbReference type="ARBA" id="ARBA00022454"/>
    </source>
</evidence>
<keyword evidence="3" id="KW-0158">Chromosome</keyword>
<keyword evidence="7" id="KW-0539">Nucleus</keyword>
<evidence type="ECO:0000256" key="8">
    <source>
        <dbReference type="SAM" id="MobiDB-lite"/>
    </source>
</evidence>
<dbReference type="GO" id="GO:0032259">
    <property type="term" value="P:methylation"/>
    <property type="evidence" value="ECO:0007669"/>
    <property type="project" value="UniProtKB-KW"/>
</dbReference>
<dbReference type="Proteomes" id="UP000602510">
    <property type="component" value="Unassembled WGS sequence"/>
</dbReference>
<dbReference type="InterPro" id="IPR001214">
    <property type="entry name" value="SET_dom"/>
</dbReference>
<comment type="subcellular location">
    <subcellularLocation>
        <location evidence="2">Chromosome</location>
    </subcellularLocation>
    <subcellularLocation>
        <location evidence="1">Nucleus</location>
    </subcellularLocation>
</comment>
<comment type="caution">
    <text evidence="10">The sequence shown here is derived from an EMBL/GenBank/DDBJ whole genome shotgun (WGS) entry which is preliminary data.</text>
</comment>
<name>A0A833T1F7_PHYIN</name>
<dbReference type="AlphaFoldDB" id="A0A833T1F7"/>
<dbReference type="Pfam" id="PF00856">
    <property type="entry name" value="SET"/>
    <property type="match status" value="1"/>
</dbReference>